<keyword evidence="2" id="KW-0217">Developmental protein</keyword>
<feature type="DNA-binding region" description="Homeobox" evidence="6">
    <location>
        <begin position="149"/>
        <end position="208"/>
    </location>
</feature>
<dbReference type="InterPro" id="IPR050394">
    <property type="entry name" value="Homeobox_NK-like"/>
</dbReference>
<dbReference type="GO" id="GO:0030154">
    <property type="term" value="P:cell differentiation"/>
    <property type="evidence" value="ECO:0007669"/>
    <property type="project" value="TreeGrafter"/>
</dbReference>
<dbReference type="PROSITE" id="PS00027">
    <property type="entry name" value="HOMEOBOX_1"/>
    <property type="match status" value="1"/>
</dbReference>
<dbReference type="AlphaFoldDB" id="A0AAV8VXJ5"/>
<evidence type="ECO:0000256" key="4">
    <source>
        <dbReference type="ARBA" id="ARBA00023155"/>
    </source>
</evidence>
<evidence type="ECO:0000256" key="2">
    <source>
        <dbReference type="ARBA" id="ARBA00022473"/>
    </source>
</evidence>
<dbReference type="GO" id="GO:0005634">
    <property type="term" value="C:nucleus"/>
    <property type="evidence" value="ECO:0007669"/>
    <property type="project" value="UniProtKB-SubCell"/>
</dbReference>
<evidence type="ECO:0000256" key="3">
    <source>
        <dbReference type="ARBA" id="ARBA00023125"/>
    </source>
</evidence>
<dbReference type="PANTHER" id="PTHR24340">
    <property type="entry name" value="HOMEOBOX PROTEIN NKX"/>
    <property type="match status" value="1"/>
</dbReference>
<sequence>MLQQYEVSNTVDLTCDTTSGLTTPFSVKDILNMQGESDFYTGNVKREHYEPHQQYWDGSYLGNGDQYGYYCNEVDGFVNKNYWAYCDNVYGDGGATHIQQLSNMYNHQQQDALHRPEKVEGCIKVESPKLQQVTSSKTELRKSGRQRSKRKPRVLFSQAQVYELEQRFKQQKYLSAPEREQMAQGLKLTPTQVKIWFQNRRYKSKRQTIEKSELTKKSMDSSVTSSFSLSQQISESPYVFHSNPPMYPHNEHICQDSM</sequence>
<dbReference type="InterPro" id="IPR017970">
    <property type="entry name" value="Homeobox_CS"/>
</dbReference>
<accession>A0AAV8VXJ5</accession>
<feature type="non-terminal residue" evidence="9">
    <location>
        <position position="258"/>
    </location>
</feature>
<organism evidence="9 10">
    <name type="scientific">Exocentrus adspersus</name>
    <dbReference type="NCBI Taxonomy" id="1586481"/>
    <lineage>
        <taxon>Eukaryota</taxon>
        <taxon>Metazoa</taxon>
        <taxon>Ecdysozoa</taxon>
        <taxon>Arthropoda</taxon>
        <taxon>Hexapoda</taxon>
        <taxon>Insecta</taxon>
        <taxon>Pterygota</taxon>
        <taxon>Neoptera</taxon>
        <taxon>Endopterygota</taxon>
        <taxon>Coleoptera</taxon>
        <taxon>Polyphaga</taxon>
        <taxon>Cucujiformia</taxon>
        <taxon>Chrysomeloidea</taxon>
        <taxon>Cerambycidae</taxon>
        <taxon>Lamiinae</taxon>
        <taxon>Acanthocinini</taxon>
        <taxon>Exocentrus</taxon>
    </lineage>
</organism>
<dbReference type="EMBL" id="JANEYG010000022">
    <property type="protein sequence ID" value="KAJ8918855.1"/>
    <property type="molecule type" value="Genomic_DNA"/>
</dbReference>
<evidence type="ECO:0000256" key="6">
    <source>
        <dbReference type="PROSITE-ProRule" id="PRU00108"/>
    </source>
</evidence>
<dbReference type="GO" id="GO:0000978">
    <property type="term" value="F:RNA polymerase II cis-regulatory region sequence-specific DNA binding"/>
    <property type="evidence" value="ECO:0007669"/>
    <property type="project" value="TreeGrafter"/>
</dbReference>
<dbReference type="Pfam" id="PF00046">
    <property type="entry name" value="Homeodomain"/>
    <property type="match status" value="1"/>
</dbReference>
<evidence type="ECO:0000313" key="10">
    <source>
        <dbReference type="Proteomes" id="UP001159042"/>
    </source>
</evidence>
<proteinExistence type="predicted"/>
<keyword evidence="10" id="KW-1185">Reference proteome</keyword>
<name>A0AAV8VXJ5_9CUCU</name>
<keyword evidence="3 6" id="KW-0238">DNA-binding</keyword>
<feature type="domain" description="Homeobox" evidence="8">
    <location>
        <begin position="147"/>
        <end position="207"/>
    </location>
</feature>
<dbReference type="Gene3D" id="1.10.10.60">
    <property type="entry name" value="Homeodomain-like"/>
    <property type="match status" value="1"/>
</dbReference>
<dbReference type="PROSITE" id="PS50071">
    <property type="entry name" value="HOMEOBOX_2"/>
    <property type="match status" value="1"/>
</dbReference>
<gene>
    <name evidence="9" type="ORF">NQ315_011143</name>
</gene>
<dbReference type="CDD" id="cd00086">
    <property type="entry name" value="homeodomain"/>
    <property type="match status" value="1"/>
</dbReference>
<reference evidence="9 10" key="1">
    <citation type="journal article" date="2023" name="Insect Mol. Biol.">
        <title>Genome sequencing provides insights into the evolution of gene families encoding plant cell wall-degrading enzymes in longhorned beetles.</title>
        <authorList>
            <person name="Shin N.R."/>
            <person name="Okamura Y."/>
            <person name="Kirsch R."/>
            <person name="Pauchet Y."/>
        </authorList>
    </citation>
    <scope>NUCLEOTIDE SEQUENCE [LARGE SCALE GENOMIC DNA]</scope>
    <source>
        <strain evidence="9">EAD_L_NR</strain>
    </source>
</reference>
<keyword evidence="5 6" id="KW-0539">Nucleus</keyword>
<evidence type="ECO:0000256" key="1">
    <source>
        <dbReference type="ARBA" id="ARBA00004123"/>
    </source>
</evidence>
<evidence type="ECO:0000313" key="9">
    <source>
        <dbReference type="EMBL" id="KAJ8918855.1"/>
    </source>
</evidence>
<dbReference type="GO" id="GO:0000981">
    <property type="term" value="F:DNA-binding transcription factor activity, RNA polymerase II-specific"/>
    <property type="evidence" value="ECO:0007669"/>
    <property type="project" value="InterPro"/>
</dbReference>
<dbReference type="InterPro" id="IPR020479">
    <property type="entry name" value="HD_metazoa"/>
</dbReference>
<dbReference type="InterPro" id="IPR001356">
    <property type="entry name" value="HD"/>
</dbReference>
<evidence type="ECO:0000256" key="5">
    <source>
        <dbReference type="ARBA" id="ARBA00023242"/>
    </source>
</evidence>
<comment type="subcellular location">
    <subcellularLocation>
        <location evidence="1 6 7">Nucleus</location>
    </subcellularLocation>
</comment>
<protein>
    <recommendedName>
        <fullName evidence="8">Homeobox domain-containing protein</fullName>
    </recommendedName>
</protein>
<comment type="caution">
    <text evidence="9">The sequence shown here is derived from an EMBL/GenBank/DDBJ whole genome shotgun (WGS) entry which is preliminary data.</text>
</comment>
<dbReference type="SMART" id="SM00389">
    <property type="entry name" value="HOX"/>
    <property type="match status" value="1"/>
</dbReference>
<dbReference type="InterPro" id="IPR009057">
    <property type="entry name" value="Homeodomain-like_sf"/>
</dbReference>
<keyword evidence="4 6" id="KW-0371">Homeobox</keyword>
<dbReference type="PANTHER" id="PTHR24340:SF41">
    <property type="entry name" value="MUSCLE-SPECIFIC HOMEOBOX PROTEIN TINMAN-RELATED"/>
    <property type="match status" value="1"/>
</dbReference>
<evidence type="ECO:0000256" key="7">
    <source>
        <dbReference type="RuleBase" id="RU000682"/>
    </source>
</evidence>
<dbReference type="PRINTS" id="PR00024">
    <property type="entry name" value="HOMEOBOX"/>
</dbReference>
<dbReference type="Proteomes" id="UP001159042">
    <property type="component" value="Unassembled WGS sequence"/>
</dbReference>
<evidence type="ECO:0000259" key="8">
    <source>
        <dbReference type="PROSITE" id="PS50071"/>
    </source>
</evidence>
<dbReference type="SUPFAM" id="SSF46689">
    <property type="entry name" value="Homeodomain-like"/>
    <property type="match status" value="1"/>
</dbReference>